<keyword evidence="4" id="KW-1185">Reference proteome</keyword>
<evidence type="ECO:0000313" key="4">
    <source>
        <dbReference type="Proteomes" id="UP000244910"/>
    </source>
</evidence>
<evidence type="ECO:0000256" key="2">
    <source>
        <dbReference type="SAM" id="Coils"/>
    </source>
</evidence>
<dbReference type="OrthoDB" id="9779630at2"/>
<dbReference type="AlphaFoldDB" id="A0A2U8DY26"/>
<dbReference type="PANTHER" id="PTHR31088:SF6">
    <property type="entry name" value="PHAGE SHOCK PROTEIN A"/>
    <property type="match status" value="1"/>
</dbReference>
<name>A0A2U8DY26_9CLOT</name>
<comment type="similarity">
    <text evidence="1">Belongs to the PspA/Vipp/IM30 family.</text>
</comment>
<proteinExistence type="inferred from homology"/>
<dbReference type="PANTHER" id="PTHR31088">
    <property type="entry name" value="MEMBRANE-ASSOCIATED PROTEIN VIPP1, CHLOROPLASTIC"/>
    <property type="match status" value="1"/>
</dbReference>
<dbReference type="RefSeq" id="WP_032079334.1">
    <property type="nucleotide sequence ID" value="NZ_CP020953.1"/>
</dbReference>
<evidence type="ECO:0000256" key="1">
    <source>
        <dbReference type="ARBA" id="ARBA00043985"/>
    </source>
</evidence>
<dbReference type="Proteomes" id="UP000244910">
    <property type="component" value="Chromosome"/>
</dbReference>
<protein>
    <submittedName>
        <fullName evidence="3">Phage shock protein A</fullName>
    </submittedName>
</protein>
<keyword evidence="2" id="KW-0175">Coiled coil</keyword>
<dbReference type="InterPro" id="IPR007157">
    <property type="entry name" value="PspA_VIPP1"/>
</dbReference>
<feature type="coiled-coil region" evidence="2">
    <location>
        <begin position="26"/>
        <end position="74"/>
    </location>
</feature>
<gene>
    <name evidence="3" type="ORF">B9W14_25000</name>
</gene>
<dbReference type="EMBL" id="CP020953">
    <property type="protein sequence ID" value="AWI07559.1"/>
    <property type="molecule type" value="Genomic_DNA"/>
</dbReference>
<sequence>MGIFSRMSNMFKAKVNNTLDEVENPIELLDQKIRDMEESLNKAKLSSAQILGNVHEIEKKMATAKRDSEDFDEKVKLAMSKGNEDLAKKALAKKLECDKTYNSLKTSYEDASKKAETLKAKLRELENEIEKTRTYRDEASARFNNAEASKKVNEILSNVDTGSNKINLDDIERKVQRKEALAEGLGDLREDNSLEKEFEKLKEADLDEELKKYKQN</sequence>
<accession>A0A2U8DY26</accession>
<dbReference type="Pfam" id="PF04012">
    <property type="entry name" value="PspA_IM30"/>
    <property type="match status" value="1"/>
</dbReference>
<evidence type="ECO:0000313" key="3">
    <source>
        <dbReference type="EMBL" id="AWI07559.1"/>
    </source>
</evidence>
<reference evidence="4" key="1">
    <citation type="submission" date="2017-04" db="EMBL/GenBank/DDBJ databases">
        <authorList>
            <person name="Song Y."/>
            <person name="Cho B.-K."/>
        </authorList>
    </citation>
    <scope>NUCLEOTIDE SEQUENCE [LARGE SCALE GENOMIC DNA]</scope>
    <source>
        <strain evidence="4">SL1</strain>
    </source>
</reference>
<dbReference type="KEGG" id="cdrk:B9W14_25000"/>
<organism evidence="3 4">
    <name type="scientific">Clostridium drakei</name>
    <dbReference type="NCBI Taxonomy" id="332101"/>
    <lineage>
        <taxon>Bacteria</taxon>
        <taxon>Bacillati</taxon>
        <taxon>Bacillota</taxon>
        <taxon>Clostridia</taxon>
        <taxon>Eubacteriales</taxon>
        <taxon>Clostridiaceae</taxon>
        <taxon>Clostridium</taxon>
    </lineage>
</organism>
<feature type="coiled-coil region" evidence="2">
    <location>
        <begin position="101"/>
        <end position="142"/>
    </location>
</feature>